<keyword evidence="1" id="KW-0732">Signal</keyword>
<reference evidence="2" key="1">
    <citation type="submission" date="2022-07" db="EMBL/GenBank/DDBJ databases">
        <title>Description and genome-wide analysis of Profundicola chukchiensis gen. nov., sp. nov., marine bacteria isolated from bottom sediments of the Chukchi Sea.</title>
        <authorList>
            <person name="Romanenko L."/>
            <person name="Otstavnykh N."/>
            <person name="Kurilenko V."/>
            <person name="Eremeev V."/>
            <person name="Velansky P."/>
            <person name="Mikhailov V."/>
            <person name="Isaeva M."/>
        </authorList>
    </citation>
    <scope>NUCLEOTIDE SEQUENCE</scope>
    <source>
        <strain evidence="2">KMM 9713</strain>
    </source>
</reference>
<evidence type="ECO:0000313" key="2">
    <source>
        <dbReference type="EMBL" id="MDG4945899.1"/>
    </source>
</evidence>
<evidence type="ECO:0008006" key="4">
    <source>
        <dbReference type="Google" id="ProtNLM"/>
    </source>
</evidence>
<name>A0A9X4RX94_9FLAO</name>
<accession>A0A9X4RX94</accession>
<dbReference type="AlphaFoldDB" id="A0A9X4RX94"/>
<dbReference type="Proteomes" id="UP001152599">
    <property type="component" value="Unassembled WGS sequence"/>
</dbReference>
<dbReference type="PROSITE" id="PS51257">
    <property type="entry name" value="PROKAR_LIPOPROTEIN"/>
    <property type="match status" value="1"/>
</dbReference>
<dbReference type="EMBL" id="JANCMU010000002">
    <property type="protein sequence ID" value="MDG4945899.1"/>
    <property type="molecule type" value="Genomic_DNA"/>
</dbReference>
<evidence type="ECO:0000256" key="1">
    <source>
        <dbReference type="SAM" id="SignalP"/>
    </source>
</evidence>
<organism evidence="2 3">
    <name type="scientific">Profundicola chukchiensis</name>
    <dbReference type="NCBI Taxonomy" id="2961959"/>
    <lineage>
        <taxon>Bacteria</taxon>
        <taxon>Pseudomonadati</taxon>
        <taxon>Bacteroidota</taxon>
        <taxon>Flavobacteriia</taxon>
        <taxon>Flavobacteriales</taxon>
        <taxon>Weeksellaceae</taxon>
        <taxon>Profundicola</taxon>
    </lineage>
</organism>
<feature type="chain" id="PRO_5040907626" description="Lipoprotein" evidence="1">
    <location>
        <begin position="23"/>
        <end position="389"/>
    </location>
</feature>
<sequence length="389" mass="45837">MKQFYYLLSFLILASCSSLKQAEKSMNSGDYVKAYDLLIDEYQKGLSAKKKEKFLPIFQNAYMKMVASQESKIEHLKSAKNPAYTGDIYNTLVGLHHRQEQLRPFLPVYHKGKEMLFKTKNYLPAINQAKNDYVEYLYQVSLKKLDSNNKQEIRSAHGDLRKIQSLSPGFRDVENLLDEAHYLGTDFVLIQIENRSNQLLPQRLEDDLTQISTYGLNNFWTEYHQKKQNDYQYDYLIRMDIEHIMVSPERMNSRQHEFEREIVDGWEYLYENGRKVLDSLGKPIKVDKVILVSARVEEVIQEKDALVQGKVDLINLSNNQIIDTQKLNSEFGFKNHFAKFFGDRRALDDHMQKLTYNQFIPFPSHEQMVFDSGEEIKAQLKRLLKRRFK</sequence>
<feature type="signal peptide" evidence="1">
    <location>
        <begin position="1"/>
        <end position="22"/>
    </location>
</feature>
<gene>
    <name evidence="2" type="ORF">NMK71_05690</name>
</gene>
<evidence type="ECO:0000313" key="3">
    <source>
        <dbReference type="Proteomes" id="UP001152599"/>
    </source>
</evidence>
<comment type="caution">
    <text evidence="2">The sequence shown here is derived from an EMBL/GenBank/DDBJ whole genome shotgun (WGS) entry which is preliminary data.</text>
</comment>
<dbReference type="RefSeq" id="WP_304420434.1">
    <property type="nucleotide sequence ID" value="NZ_JANCMU010000002.1"/>
</dbReference>
<keyword evidence="3" id="KW-1185">Reference proteome</keyword>
<protein>
    <recommendedName>
        <fullName evidence="4">Lipoprotein</fullName>
    </recommendedName>
</protein>
<proteinExistence type="predicted"/>